<dbReference type="OrthoDB" id="26679at2759"/>
<reference evidence="3" key="1">
    <citation type="submission" date="2020-06" db="EMBL/GenBank/DDBJ databases">
        <authorList>
            <consortium name="Plant Systems Biology data submission"/>
        </authorList>
    </citation>
    <scope>NUCLEOTIDE SEQUENCE</scope>
    <source>
        <strain evidence="3">D6</strain>
    </source>
</reference>
<proteinExistence type="predicted"/>
<gene>
    <name evidence="3" type="ORF">SEMRO_1174_G249090.1</name>
</gene>
<dbReference type="AlphaFoldDB" id="A0A9N8EL03"/>
<dbReference type="EMBL" id="CAICTM010001172">
    <property type="protein sequence ID" value="CAB9521206.1"/>
    <property type="molecule type" value="Genomic_DNA"/>
</dbReference>
<evidence type="ECO:0000313" key="3">
    <source>
        <dbReference type="EMBL" id="CAB9521206.1"/>
    </source>
</evidence>
<protein>
    <submittedName>
        <fullName evidence="3">TLDc</fullName>
    </submittedName>
</protein>
<name>A0A9N8EL03_9STRA</name>
<feature type="region of interest" description="Disordered" evidence="1">
    <location>
        <begin position="107"/>
        <end position="128"/>
    </location>
</feature>
<accession>A0A9N8EL03</accession>
<dbReference type="Pfam" id="PF07534">
    <property type="entry name" value="TLD"/>
    <property type="match status" value="2"/>
</dbReference>
<comment type="caution">
    <text evidence="3">The sequence shown here is derived from an EMBL/GenBank/DDBJ whole genome shotgun (WGS) entry which is preliminary data.</text>
</comment>
<evidence type="ECO:0000259" key="2">
    <source>
        <dbReference type="PROSITE" id="PS51886"/>
    </source>
</evidence>
<feature type="region of interest" description="Disordered" evidence="1">
    <location>
        <begin position="275"/>
        <end position="306"/>
    </location>
</feature>
<dbReference type="PROSITE" id="PS51886">
    <property type="entry name" value="TLDC"/>
    <property type="match status" value="1"/>
</dbReference>
<dbReference type="InterPro" id="IPR006571">
    <property type="entry name" value="TLDc_dom"/>
</dbReference>
<evidence type="ECO:0000313" key="4">
    <source>
        <dbReference type="Proteomes" id="UP001153069"/>
    </source>
</evidence>
<dbReference type="SMART" id="SM00584">
    <property type="entry name" value="TLDc"/>
    <property type="match status" value="1"/>
</dbReference>
<feature type="region of interest" description="Disordered" evidence="1">
    <location>
        <begin position="491"/>
        <end position="546"/>
    </location>
</feature>
<feature type="compositionally biased region" description="Basic and acidic residues" evidence="1">
    <location>
        <begin position="523"/>
        <end position="546"/>
    </location>
</feature>
<feature type="region of interest" description="Disordered" evidence="1">
    <location>
        <begin position="1"/>
        <end position="23"/>
    </location>
</feature>
<dbReference type="Proteomes" id="UP001153069">
    <property type="component" value="Unassembled WGS sequence"/>
</dbReference>
<sequence length="692" mass="76043">MAASRFDLSYRKSSIEEPTSPTTSILCPIRRDLIEDEEPSDSYSFLACLSPSGSSLHEALLEKAKTTETAYDTTTTVLVQDGESPKCASLASLTNLAVEENKVELYTRNDTASTQDSNEENPPYTDTSLDAASVGLMASGLAWVRRRKSNRYGGSRYPIDRKLQQRQEEIDASTELLQSSSKDPSPGTPLRRAVSCPDGHQELEIKSCPTSPSFMTHASASPLFSLAKIPLASNSTINNTSKSVASSPMKAELAPRLNPVNNIYSISSLLTGSRQSNALPEDTQNDSPGGHVAFLQPESKEEEETSIAPASVVPSLGYFCQDDSLKPKGNDKSPTRSALARVFSRIGSEFTDQDLDEVSTDEEEDIISESESEEDIHGVAWIPQVRTVAESTARVNSCILTPLQMHQIARHVLPKGIAACQWKCIYSLARDGDSFDVCLHYARNDRKTLLVVRTTRGAVFGGYAGETWTRNGEAHYYGNNETCLFTFEEKKPDTLPPTEPEVVLPEDPPKEATTCEQGGSNGRHKDTADGNSPTREERENIRPLESDVKVTLTPTRYERLTRSGTFPVTKDGNLPVTRARSTIAAPLSPPLVHRPKKSLVDDDEDSYEASLPPIRVYKYKGVNRYIQYCDANRKMLAFGGGGVEGSFGLCVQREFQLGSTGHCDTFDNEPLCEQESFKIVDVELWGFLTGQF</sequence>
<feature type="domain" description="TLDc" evidence="2">
    <location>
        <begin position="398"/>
        <end position="688"/>
    </location>
</feature>
<dbReference type="PANTHER" id="PTHR23354">
    <property type="entry name" value="NUCLEOLAR PROTEIN 7/ESTROGEN RECEPTOR COACTIVATOR-RELATED"/>
    <property type="match status" value="1"/>
</dbReference>
<keyword evidence="4" id="KW-1185">Reference proteome</keyword>
<evidence type="ECO:0000256" key="1">
    <source>
        <dbReference type="SAM" id="MobiDB-lite"/>
    </source>
</evidence>
<organism evidence="3 4">
    <name type="scientific">Seminavis robusta</name>
    <dbReference type="NCBI Taxonomy" id="568900"/>
    <lineage>
        <taxon>Eukaryota</taxon>
        <taxon>Sar</taxon>
        <taxon>Stramenopiles</taxon>
        <taxon>Ochrophyta</taxon>
        <taxon>Bacillariophyta</taxon>
        <taxon>Bacillariophyceae</taxon>
        <taxon>Bacillariophycidae</taxon>
        <taxon>Naviculales</taxon>
        <taxon>Naviculaceae</taxon>
        <taxon>Seminavis</taxon>
    </lineage>
</organism>
<feature type="region of interest" description="Disordered" evidence="1">
    <location>
        <begin position="168"/>
        <end position="198"/>
    </location>
</feature>